<evidence type="ECO:0000256" key="4">
    <source>
        <dbReference type="ARBA" id="ARBA00023163"/>
    </source>
</evidence>
<dbReference type="GO" id="GO:0000981">
    <property type="term" value="F:DNA-binding transcription factor activity, RNA polymerase II-specific"/>
    <property type="evidence" value="ECO:0007669"/>
    <property type="project" value="TreeGrafter"/>
</dbReference>
<evidence type="ECO:0000256" key="3">
    <source>
        <dbReference type="ARBA" id="ARBA00023125"/>
    </source>
</evidence>
<keyword evidence="8" id="KW-1185">Reference proteome</keyword>
<keyword evidence="3" id="KW-0238">DNA-binding</keyword>
<evidence type="ECO:0000313" key="8">
    <source>
        <dbReference type="Proteomes" id="UP001152795"/>
    </source>
</evidence>
<name>A0A6S7GEC3_PARCT</name>
<dbReference type="InterPro" id="IPR036910">
    <property type="entry name" value="HMG_box_dom_sf"/>
</dbReference>
<comment type="caution">
    <text evidence="7">The sequence shown here is derived from an EMBL/GenBank/DDBJ whole genome shotgun (WGS) entry which is preliminary data.</text>
</comment>
<dbReference type="SUPFAM" id="SSF47095">
    <property type="entry name" value="HMG-box"/>
    <property type="match status" value="1"/>
</dbReference>
<gene>
    <name evidence="7" type="ORF">PACLA_8A024557</name>
</gene>
<accession>A0A6S7GEC3</accession>
<dbReference type="SMART" id="SM00398">
    <property type="entry name" value="HMG"/>
    <property type="match status" value="1"/>
</dbReference>
<protein>
    <submittedName>
        <fullName evidence="7">Transcription factor SOX-8</fullName>
    </submittedName>
</protein>
<dbReference type="InterPro" id="IPR009071">
    <property type="entry name" value="HMG_box_dom"/>
</dbReference>
<evidence type="ECO:0000313" key="7">
    <source>
        <dbReference type="EMBL" id="CAB3983571.1"/>
    </source>
</evidence>
<evidence type="ECO:0000256" key="5">
    <source>
        <dbReference type="ARBA" id="ARBA00023242"/>
    </source>
</evidence>
<dbReference type="FunFam" id="1.10.30.10:FF:000002">
    <property type="entry name" value="transcription factor Sox-2"/>
    <property type="match status" value="1"/>
</dbReference>
<dbReference type="PANTHER" id="PTHR45803:SF5">
    <property type="entry name" value="SOX100B"/>
    <property type="match status" value="1"/>
</dbReference>
<dbReference type="Pfam" id="PF00505">
    <property type="entry name" value="HMG_box"/>
    <property type="match status" value="1"/>
</dbReference>
<comment type="subcellular location">
    <subcellularLocation>
        <location evidence="1">Nucleus</location>
    </subcellularLocation>
</comment>
<dbReference type="AlphaFoldDB" id="A0A6S7GEC3"/>
<reference evidence="7" key="1">
    <citation type="submission" date="2020-04" db="EMBL/GenBank/DDBJ databases">
        <authorList>
            <person name="Alioto T."/>
            <person name="Alioto T."/>
            <person name="Gomez Garrido J."/>
        </authorList>
    </citation>
    <scope>NUCLEOTIDE SEQUENCE</scope>
    <source>
        <strain evidence="7">A484AB</strain>
    </source>
</reference>
<evidence type="ECO:0000256" key="2">
    <source>
        <dbReference type="ARBA" id="ARBA00023015"/>
    </source>
</evidence>
<dbReference type="Gene3D" id="1.10.30.10">
    <property type="entry name" value="High mobility group box domain"/>
    <property type="match status" value="1"/>
</dbReference>
<evidence type="ECO:0000256" key="1">
    <source>
        <dbReference type="ARBA" id="ARBA00004123"/>
    </source>
</evidence>
<evidence type="ECO:0000256" key="6">
    <source>
        <dbReference type="SAM" id="MobiDB-lite"/>
    </source>
</evidence>
<sequence length="333" mass="37838">MDEKQSLAQTYSETLVTNSKLHAAISKTVNQVIEKTDLSLQHAPLEGSGYARDQGTDHVKRPMNAFMVYARAARKELALQYPNLSYRKLSKILGQLWKMLDEKEKQPFIEEAERLRRKHRSEHPDYKYQPKKKAKKTRSDSEESTSTPRSLPMTHDLSRKVGEQLRTKQSIDPRFPTPAWNYGVSLPMAVKPESYRTVPEFSPNPGMNQYLTTSDSLDNNKLFSSLLTEAAQRGSLRLEDTTKNLTSGIPATSLRDTSPRLINQYNLLQRPLASVARPEFAKGLPYFPTSLFQKTTAGLFEDQHHQAGYPTPVDRLVPVTSASRTRGELYLRV</sequence>
<dbReference type="OrthoDB" id="6247875at2759"/>
<proteinExistence type="predicted"/>
<keyword evidence="5" id="KW-0539">Nucleus</keyword>
<feature type="region of interest" description="Disordered" evidence="6">
    <location>
        <begin position="113"/>
        <end position="158"/>
    </location>
</feature>
<keyword evidence="4" id="KW-0804">Transcription</keyword>
<keyword evidence="2" id="KW-0805">Transcription regulation</keyword>
<dbReference type="EMBL" id="CACRXK020000629">
    <property type="protein sequence ID" value="CAB3983571.1"/>
    <property type="molecule type" value="Genomic_DNA"/>
</dbReference>
<organism evidence="7 8">
    <name type="scientific">Paramuricea clavata</name>
    <name type="common">Red gorgonian</name>
    <name type="synonym">Violescent sea-whip</name>
    <dbReference type="NCBI Taxonomy" id="317549"/>
    <lineage>
        <taxon>Eukaryota</taxon>
        <taxon>Metazoa</taxon>
        <taxon>Cnidaria</taxon>
        <taxon>Anthozoa</taxon>
        <taxon>Octocorallia</taxon>
        <taxon>Malacalcyonacea</taxon>
        <taxon>Plexauridae</taxon>
        <taxon>Paramuricea</taxon>
    </lineage>
</organism>
<dbReference type="PANTHER" id="PTHR45803">
    <property type="entry name" value="SOX100B"/>
    <property type="match status" value="1"/>
</dbReference>
<dbReference type="PROSITE" id="PS50118">
    <property type="entry name" value="HMG_BOX_2"/>
    <property type="match status" value="1"/>
</dbReference>
<dbReference type="GO" id="GO:0000978">
    <property type="term" value="F:RNA polymerase II cis-regulatory region sequence-specific DNA binding"/>
    <property type="evidence" value="ECO:0007669"/>
    <property type="project" value="TreeGrafter"/>
</dbReference>
<dbReference type="GO" id="GO:0005634">
    <property type="term" value="C:nucleus"/>
    <property type="evidence" value="ECO:0007669"/>
    <property type="project" value="UniProtKB-SubCell"/>
</dbReference>
<dbReference type="Proteomes" id="UP001152795">
    <property type="component" value="Unassembled WGS sequence"/>
</dbReference>
<dbReference type="InterPro" id="IPR050917">
    <property type="entry name" value="SOX_TF"/>
</dbReference>